<dbReference type="EMBL" id="JACHVZ010000002">
    <property type="protein sequence ID" value="MBB2926158.1"/>
    <property type="molecule type" value="Genomic_DNA"/>
</dbReference>
<dbReference type="Proteomes" id="UP000533533">
    <property type="component" value="Unassembled WGS sequence"/>
</dbReference>
<reference evidence="2 3" key="1">
    <citation type="submission" date="2020-08" db="EMBL/GenBank/DDBJ databases">
        <title>Genomic Encyclopedia of Type Strains, Phase IV (KMG-V): Genome sequencing to study the core and pangenomes of soil and plant-associated prokaryotes.</title>
        <authorList>
            <person name="Whitman W."/>
        </authorList>
    </citation>
    <scope>NUCLEOTIDE SEQUENCE [LARGE SCALE GENOMIC DNA]</scope>
    <source>
        <strain evidence="2 3">SRMrh-85</strain>
    </source>
</reference>
<dbReference type="Gene3D" id="3.30.530.20">
    <property type="match status" value="1"/>
</dbReference>
<gene>
    <name evidence="2" type="ORF">FHX59_000565</name>
</gene>
<feature type="region of interest" description="Disordered" evidence="1">
    <location>
        <begin position="46"/>
        <end position="65"/>
    </location>
</feature>
<evidence type="ECO:0000256" key="1">
    <source>
        <dbReference type="SAM" id="MobiDB-lite"/>
    </source>
</evidence>
<protein>
    <submittedName>
        <fullName evidence="2">Uncharacterized protein</fullName>
    </submittedName>
</protein>
<sequence>MNEIFWLDDDLPGTTVNFYSNEGIVAGLSTADVWPLPGVCALTQESQKGRPVVTRPKTRPNPMIDGCQDWLDGLADSARKARGARQ</sequence>
<dbReference type="InterPro" id="IPR023393">
    <property type="entry name" value="START-like_dom_sf"/>
</dbReference>
<evidence type="ECO:0000313" key="2">
    <source>
        <dbReference type="EMBL" id="MBB2926158.1"/>
    </source>
</evidence>
<accession>A0ABR6FGA2</accession>
<organism evidence="2 3">
    <name type="scientific">Paraburkholderia silvatlantica</name>
    <dbReference type="NCBI Taxonomy" id="321895"/>
    <lineage>
        <taxon>Bacteria</taxon>
        <taxon>Pseudomonadati</taxon>
        <taxon>Pseudomonadota</taxon>
        <taxon>Betaproteobacteria</taxon>
        <taxon>Burkholderiales</taxon>
        <taxon>Burkholderiaceae</taxon>
        <taxon>Paraburkholderia</taxon>
    </lineage>
</organism>
<name>A0ABR6FGA2_9BURK</name>
<evidence type="ECO:0000313" key="3">
    <source>
        <dbReference type="Proteomes" id="UP000533533"/>
    </source>
</evidence>
<proteinExistence type="predicted"/>
<dbReference type="RefSeq" id="WP_110387686.1">
    <property type="nucleotide sequence ID" value="NZ_JACHVZ010000002.1"/>
</dbReference>
<comment type="caution">
    <text evidence="2">The sequence shown here is derived from an EMBL/GenBank/DDBJ whole genome shotgun (WGS) entry which is preliminary data.</text>
</comment>
<keyword evidence="3" id="KW-1185">Reference proteome</keyword>